<dbReference type="PANTHER" id="PTHR19378:SF0">
    <property type="entry name" value="HAUS AUGMIN-LIKE COMPLEX SUBUNIT 3"/>
    <property type="match status" value="1"/>
</dbReference>
<evidence type="ECO:0000256" key="9">
    <source>
        <dbReference type="ARBA" id="ARBA00023306"/>
    </source>
</evidence>
<keyword evidence="9" id="KW-0131">Cell cycle</keyword>
<dbReference type="Pfam" id="PF14932">
    <property type="entry name" value="HAUS-augmin3"/>
    <property type="match status" value="1"/>
</dbReference>
<dbReference type="EMBL" id="PGGH01161270">
    <property type="protein sequence ID" value="NIG60172.1"/>
    <property type="molecule type" value="Genomic_DNA"/>
</dbReference>
<evidence type="ECO:0000256" key="7">
    <source>
        <dbReference type="ARBA" id="ARBA00023054"/>
    </source>
</evidence>
<dbReference type="PANTHER" id="PTHR19378">
    <property type="entry name" value="GOLGIN- RELATED"/>
    <property type="match status" value="1"/>
</dbReference>
<name>A0ABX0S4W6_PONBL</name>
<comment type="caution">
    <text evidence="11">The sequence shown here is derived from an EMBL/GenBank/DDBJ whole genome shotgun (WGS) entry which is preliminary data.</text>
</comment>
<dbReference type="InterPro" id="IPR032733">
    <property type="entry name" value="HAUS3_N"/>
</dbReference>
<keyword evidence="7" id="KW-0175">Coiled coil</keyword>
<comment type="subcellular location">
    <subcellularLocation>
        <location evidence="1">Cytoplasm</location>
        <location evidence="1">Cytoskeleton</location>
        <location evidence="1">Spindle</location>
    </subcellularLocation>
</comment>
<evidence type="ECO:0000256" key="4">
    <source>
        <dbReference type="ARBA" id="ARBA00022618"/>
    </source>
</evidence>
<evidence type="ECO:0000256" key="3">
    <source>
        <dbReference type="ARBA" id="ARBA00022490"/>
    </source>
</evidence>
<feature type="domain" description="HAUS augmin-like complex subunit 3 N-terminal" evidence="10">
    <location>
        <begin position="29"/>
        <end position="281"/>
    </location>
</feature>
<proteinExistence type="inferred from homology"/>
<organism evidence="11 12">
    <name type="scientific">Pontoporia blainvillei</name>
    <name type="common">Franciscana</name>
    <name type="synonym">Delphinus blainvillei</name>
    <dbReference type="NCBI Taxonomy" id="48723"/>
    <lineage>
        <taxon>Eukaryota</taxon>
        <taxon>Metazoa</taxon>
        <taxon>Chordata</taxon>
        <taxon>Craniata</taxon>
        <taxon>Vertebrata</taxon>
        <taxon>Euteleostomi</taxon>
        <taxon>Mammalia</taxon>
        <taxon>Eutheria</taxon>
        <taxon>Laurasiatheria</taxon>
        <taxon>Artiodactyla</taxon>
        <taxon>Whippomorpha</taxon>
        <taxon>Cetacea</taxon>
        <taxon>Odontoceti</taxon>
        <taxon>Pontoporiidae</taxon>
        <taxon>Pontoporia</taxon>
    </lineage>
</organism>
<dbReference type="Proteomes" id="UP001165941">
    <property type="component" value="Unassembled WGS sequence"/>
</dbReference>
<keyword evidence="6" id="KW-0498">Mitosis</keyword>
<keyword evidence="5" id="KW-0493">Microtubule</keyword>
<keyword evidence="3" id="KW-0963">Cytoplasm</keyword>
<evidence type="ECO:0000256" key="8">
    <source>
        <dbReference type="ARBA" id="ARBA00023212"/>
    </source>
</evidence>
<evidence type="ECO:0000256" key="5">
    <source>
        <dbReference type="ARBA" id="ARBA00022701"/>
    </source>
</evidence>
<evidence type="ECO:0000259" key="10">
    <source>
        <dbReference type="Pfam" id="PF14932"/>
    </source>
</evidence>
<evidence type="ECO:0000256" key="1">
    <source>
        <dbReference type="ARBA" id="ARBA00004186"/>
    </source>
</evidence>
<dbReference type="PRINTS" id="PR02089">
    <property type="entry name" value="HAUSAUGMINL3"/>
</dbReference>
<accession>A0ABX0S4W6</accession>
<evidence type="ECO:0000313" key="11">
    <source>
        <dbReference type="EMBL" id="NIG60172.1"/>
    </source>
</evidence>
<keyword evidence="8" id="KW-0206">Cytoskeleton</keyword>
<keyword evidence="12" id="KW-1185">Reference proteome</keyword>
<evidence type="ECO:0000256" key="2">
    <source>
        <dbReference type="ARBA" id="ARBA00009645"/>
    </source>
</evidence>
<keyword evidence="4" id="KW-0132">Cell division</keyword>
<evidence type="ECO:0000256" key="6">
    <source>
        <dbReference type="ARBA" id="ARBA00022776"/>
    </source>
</evidence>
<reference evidence="11" key="1">
    <citation type="submission" date="2018-05" db="EMBL/GenBank/DDBJ databases">
        <authorList>
            <person name="Pedro S.L.S."/>
            <person name="Freitas R.C."/>
            <person name="Barreto A.S."/>
            <person name="Lima A.O.S."/>
        </authorList>
    </citation>
    <scope>NUCLEOTIDE SEQUENCE</scope>
    <source>
        <strain evidence="11">BP203</strain>
        <tissue evidence="11">Muscle</tissue>
    </source>
</reference>
<gene>
    <name evidence="11" type="ORF">BU61_7738</name>
</gene>
<dbReference type="InterPro" id="IPR026206">
    <property type="entry name" value="HAUS3"/>
</dbReference>
<sequence length="321" mass="36520">MSCGKAFVETLKKIDYPQADILNGEDFDWLFETVENESFLKWFCGNVSERNVLSEEELEAFSILQKSGKPILEGAALDEVLKTCKTSDLKTPTLNDKELEKLEDEVQTLQKLKNLKIQRRNKCQLMASVTSHKSLRLNAKEGAANKKLKQSQRILNAASTKISNELHALTDGVAELLVFFRHSNLGQGTNPLVFLSQFSLEKYLSQEEQSTAALTLYTKKQFFQGVHEVVESSNEENFQLLDIQASSICDNQEVLEERRLEMARLQLAYICAQHQLIHLKARNLSLKSSIKWAEENLCSLTSKVNMRNETGFILKLLLIME</sequence>
<comment type="similarity">
    <text evidence="2">Belongs to the HAUS3 family.</text>
</comment>
<protein>
    <submittedName>
        <fullName evidence="11">HAUS augmin-like complex subunit 3 isoform X2</fullName>
    </submittedName>
</protein>
<evidence type="ECO:0000313" key="12">
    <source>
        <dbReference type="Proteomes" id="UP001165941"/>
    </source>
</evidence>